<evidence type="ECO:0000256" key="6">
    <source>
        <dbReference type="ARBA" id="ARBA00023136"/>
    </source>
</evidence>
<feature type="domain" description="POTRA" evidence="10">
    <location>
        <begin position="66"/>
        <end position="138"/>
    </location>
</feature>
<proteinExistence type="predicted"/>
<dbReference type="Pfam" id="PF08478">
    <property type="entry name" value="POTRA_1"/>
    <property type="match status" value="1"/>
</dbReference>
<accession>A0ABX1ASV8</accession>
<dbReference type="PROSITE" id="PS51779">
    <property type="entry name" value="POTRA"/>
    <property type="match status" value="1"/>
</dbReference>
<feature type="region of interest" description="Disordered" evidence="8">
    <location>
        <begin position="1"/>
        <end position="32"/>
    </location>
</feature>
<keyword evidence="6 9" id="KW-0472">Membrane</keyword>
<evidence type="ECO:0000256" key="1">
    <source>
        <dbReference type="ARBA" id="ARBA00004370"/>
    </source>
</evidence>
<keyword evidence="2" id="KW-1003">Cell membrane</keyword>
<evidence type="ECO:0000313" key="12">
    <source>
        <dbReference type="Proteomes" id="UP000746503"/>
    </source>
</evidence>
<organism evidence="11 12">
    <name type="scientific">Streptomyces spiramenti</name>
    <dbReference type="NCBI Taxonomy" id="2720606"/>
    <lineage>
        <taxon>Bacteria</taxon>
        <taxon>Bacillati</taxon>
        <taxon>Actinomycetota</taxon>
        <taxon>Actinomycetes</taxon>
        <taxon>Kitasatosporales</taxon>
        <taxon>Streptomycetaceae</taxon>
        <taxon>Streptomyces</taxon>
    </lineage>
</organism>
<evidence type="ECO:0000259" key="10">
    <source>
        <dbReference type="PROSITE" id="PS51779"/>
    </source>
</evidence>
<feature type="transmembrane region" description="Helical" evidence="9">
    <location>
        <begin position="41"/>
        <end position="61"/>
    </location>
</feature>
<dbReference type="EMBL" id="JAAVJB010000102">
    <property type="protein sequence ID" value="NJP67325.1"/>
    <property type="molecule type" value="Genomic_DNA"/>
</dbReference>
<evidence type="ECO:0000256" key="4">
    <source>
        <dbReference type="ARBA" id="ARBA00022692"/>
    </source>
</evidence>
<keyword evidence="12" id="KW-1185">Reference proteome</keyword>
<sequence>MAGPVSTAQRDEERGPLDTGSGAPGPTGPPPRRLRLPGRGLLAGLLVLGVAAGGFGVWALYGSQWLRVEHVSVDWTGGPRQLERAEIEEAAAVPLGAPMAALDKGAVRQRVLETLPRAGDVEVVRAWPNGVGLKVTEREAEVLVPDPEGYVEVDPEGVAFAVVPDAVEGVPMLEMELDSGAGLRRFGEDRIRLGAVGVVSALPDEVREVTEVVRVRSWDAVLLELTDGRTVLWGSPDEPEAKATSLTAVMKAVPEARHFDVTVPSSPAAESG</sequence>
<name>A0ABX1ASV8_9ACTN</name>
<evidence type="ECO:0000256" key="8">
    <source>
        <dbReference type="SAM" id="MobiDB-lite"/>
    </source>
</evidence>
<dbReference type="InterPro" id="IPR034746">
    <property type="entry name" value="POTRA"/>
</dbReference>
<dbReference type="Proteomes" id="UP000746503">
    <property type="component" value="Unassembled WGS sequence"/>
</dbReference>
<protein>
    <submittedName>
        <fullName evidence="11">FtsQ-type POTRA domain-containing protein</fullName>
    </submittedName>
</protein>
<dbReference type="InterPro" id="IPR050487">
    <property type="entry name" value="FtsQ_DivIB"/>
</dbReference>
<reference evidence="11 12" key="1">
    <citation type="submission" date="2020-03" db="EMBL/GenBank/DDBJ databases">
        <title>Draft genome of Streptomyces sp. ventii, isolated from the Axial Seamount in the Pacific Ocean, and resequencing of the two type strains Streptomyces lonarensis strain NCL 716 and Streptomyces bohaiensis strain 11A07.</title>
        <authorList>
            <person name="Loughran R.M."/>
            <person name="Pfannmuller K.M."/>
            <person name="Wasson B.J."/>
            <person name="Deadmond M.C."/>
            <person name="Paddock B.E."/>
            <person name="Koyack M.J."/>
            <person name="Gallegos D.A."/>
            <person name="Mitchell E.A."/>
            <person name="Ushijima B."/>
            <person name="Saw J.H."/>
            <person name="Mcphail K.L."/>
            <person name="Videau P."/>
        </authorList>
    </citation>
    <scope>NUCLEOTIDE SEQUENCE [LARGE SCALE GENOMIC DNA]</scope>
    <source>
        <strain evidence="12">5675061</strain>
    </source>
</reference>
<keyword evidence="5 9" id="KW-1133">Transmembrane helix</keyword>
<evidence type="ECO:0000256" key="3">
    <source>
        <dbReference type="ARBA" id="ARBA00022618"/>
    </source>
</evidence>
<evidence type="ECO:0000256" key="2">
    <source>
        <dbReference type="ARBA" id="ARBA00022475"/>
    </source>
</evidence>
<dbReference type="InterPro" id="IPR013685">
    <property type="entry name" value="POTRA_FtsQ_type"/>
</dbReference>
<comment type="caution">
    <text evidence="11">The sequence shown here is derived from an EMBL/GenBank/DDBJ whole genome shotgun (WGS) entry which is preliminary data.</text>
</comment>
<dbReference type="PANTHER" id="PTHR37820">
    <property type="entry name" value="CELL DIVISION PROTEIN DIVIB"/>
    <property type="match status" value="1"/>
</dbReference>
<evidence type="ECO:0000256" key="5">
    <source>
        <dbReference type="ARBA" id="ARBA00022989"/>
    </source>
</evidence>
<keyword evidence="3" id="KW-0132">Cell division</keyword>
<dbReference type="PANTHER" id="PTHR37820:SF1">
    <property type="entry name" value="CELL DIVISION PROTEIN FTSQ"/>
    <property type="match status" value="1"/>
</dbReference>
<comment type="subcellular location">
    <subcellularLocation>
        <location evidence="1">Membrane</location>
    </subcellularLocation>
</comment>
<evidence type="ECO:0000256" key="7">
    <source>
        <dbReference type="ARBA" id="ARBA00023306"/>
    </source>
</evidence>
<evidence type="ECO:0000313" key="11">
    <source>
        <dbReference type="EMBL" id="NJP67325.1"/>
    </source>
</evidence>
<evidence type="ECO:0000256" key="9">
    <source>
        <dbReference type="SAM" id="Phobius"/>
    </source>
</evidence>
<keyword evidence="4 9" id="KW-0812">Transmembrane</keyword>
<gene>
    <name evidence="11" type="ORF">HCJ92_13695</name>
</gene>
<dbReference type="Gene3D" id="3.10.20.310">
    <property type="entry name" value="membrane protein fhac"/>
    <property type="match status" value="1"/>
</dbReference>
<dbReference type="RefSeq" id="WP_167933853.1">
    <property type="nucleotide sequence ID" value="NZ_JAAVJB010000102.1"/>
</dbReference>
<keyword evidence="7" id="KW-0131">Cell cycle</keyword>